<evidence type="ECO:0000259" key="1">
    <source>
        <dbReference type="Pfam" id="PF06985"/>
    </source>
</evidence>
<gene>
    <name evidence="2" type="ORF">PG993_002330</name>
</gene>
<accession>A0ABR1TYK4</accession>
<protein>
    <submittedName>
        <fullName evidence="2">Heterokaryon incompatibility protein-domain-containing protein</fullName>
    </submittedName>
</protein>
<evidence type="ECO:0000313" key="3">
    <source>
        <dbReference type="Proteomes" id="UP001444661"/>
    </source>
</evidence>
<dbReference type="Pfam" id="PF06985">
    <property type="entry name" value="HET"/>
    <property type="match status" value="1"/>
</dbReference>
<dbReference type="PANTHER" id="PTHR33112">
    <property type="entry name" value="DOMAIN PROTEIN, PUTATIVE-RELATED"/>
    <property type="match status" value="1"/>
</dbReference>
<proteinExistence type="predicted"/>
<reference evidence="2 3" key="1">
    <citation type="submission" date="2023-01" db="EMBL/GenBank/DDBJ databases">
        <title>Analysis of 21 Apiospora genomes using comparative genomics revels a genus with tremendous synthesis potential of carbohydrate active enzymes and secondary metabolites.</title>
        <authorList>
            <person name="Sorensen T."/>
        </authorList>
    </citation>
    <scope>NUCLEOTIDE SEQUENCE [LARGE SCALE GENOMIC DNA]</scope>
    <source>
        <strain evidence="2 3">CBS 33761</strain>
    </source>
</reference>
<feature type="domain" description="Heterokaryon incompatibility" evidence="1">
    <location>
        <begin position="5"/>
        <end position="153"/>
    </location>
</feature>
<keyword evidence="3" id="KW-1185">Reference proteome</keyword>
<dbReference type="Proteomes" id="UP001444661">
    <property type="component" value="Unassembled WGS sequence"/>
</dbReference>
<sequence>MYANYVALSYCWGSRPQMRTLKANLQSHLSHIPIEDVSKTCKDSMLVTNGLGYEYLWIDALCIVQDDERQKGVEIAKMDQVYRYAVLTICAEGSPNAHAGLFPETPTDPREVYPCEVTMSVQDEDKTVTRRLTLAGSRSGDDFLSKRGWTLQEEVLTSRALVIGQGITSWRCATASASDTDPVLKPLPHEPFCDDDKDDDVFEYAIQRPRGLALEILRMRKWLYGLPGSHRMDSNHGIDARHPALTAWYTLIEGYSDRELSFVQDTLPAVQGIATVLGSSLGTPYVKGLWLTDLPRGLLWYVAINDERNILDSTSALQDEARDISALNVPSWSWASVGKVRIRFCALRQAEEWTARSLAYITMASPIGTEPQNHCQVLVRSPTQRALLVVDEAFARWRASQTYGNRVACNHEGAYAQLYTKGVHPRFSALIVTPSGIENEIIGEAVLDRPLDNHQQLPQMNSRGINILCLALQLWEAGNTASWACLLLQSTKANGEGYRRLGIGFIQPKNSWEWQKGMSASSGETITVE</sequence>
<organism evidence="2 3">
    <name type="scientific">Apiospora rasikravindrae</name>
    <dbReference type="NCBI Taxonomy" id="990691"/>
    <lineage>
        <taxon>Eukaryota</taxon>
        <taxon>Fungi</taxon>
        <taxon>Dikarya</taxon>
        <taxon>Ascomycota</taxon>
        <taxon>Pezizomycotina</taxon>
        <taxon>Sordariomycetes</taxon>
        <taxon>Xylariomycetidae</taxon>
        <taxon>Amphisphaeriales</taxon>
        <taxon>Apiosporaceae</taxon>
        <taxon>Apiospora</taxon>
    </lineage>
</organism>
<evidence type="ECO:0000313" key="2">
    <source>
        <dbReference type="EMBL" id="KAK8050945.1"/>
    </source>
</evidence>
<dbReference type="PANTHER" id="PTHR33112:SF16">
    <property type="entry name" value="HETEROKARYON INCOMPATIBILITY DOMAIN-CONTAINING PROTEIN"/>
    <property type="match status" value="1"/>
</dbReference>
<name>A0ABR1TYK4_9PEZI</name>
<comment type="caution">
    <text evidence="2">The sequence shown here is derived from an EMBL/GenBank/DDBJ whole genome shotgun (WGS) entry which is preliminary data.</text>
</comment>
<dbReference type="InterPro" id="IPR010730">
    <property type="entry name" value="HET"/>
</dbReference>
<dbReference type="EMBL" id="JAQQWK010000002">
    <property type="protein sequence ID" value="KAK8050945.1"/>
    <property type="molecule type" value="Genomic_DNA"/>
</dbReference>